<evidence type="ECO:0000256" key="17">
    <source>
        <dbReference type="SAM" id="SignalP"/>
    </source>
</evidence>
<evidence type="ECO:0000313" key="20">
    <source>
        <dbReference type="RefSeq" id="XP_021821626.1"/>
    </source>
</evidence>
<evidence type="ECO:0000256" key="5">
    <source>
        <dbReference type="ARBA" id="ARBA00022692"/>
    </source>
</evidence>
<dbReference type="SMART" id="SM00220">
    <property type="entry name" value="S_TKc"/>
    <property type="match status" value="1"/>
</dbReference>
<feature type="domain" description="Protein kinase" evidence="18">
    <location>
        <begin position="334"/>
        <end position="622"/>
    </location>
</feature>
<dbReference type="RefSeq" id="XP_021821626.1">
    <property type="nucleotide sequence ID" value="XM_021965934.1"/>
</dbReference>
<dbReference type="Pfam" id="PF13947">
    <property type="entry name" value="GUB_WAK_bind"/>
    <property type="match status" value="1"/>
</dbReference>
<keyword evidence="19" id="KW-1185">Reference proteome</keyword>
<dbReference type="InterPro" id="IPR008271">
    <property type="entry name" value="Ser/Thr_kinase_AS"/>
</dbReference>
<dbReference type="PROSITE" id="PS00108">
    <property type="entry name" value="PROTEIN_KINASE_ST"/>
    <property type="match status" value="1"/>
</dbReference>
<dbReference type="InterPro" id="IPR032872">
    <property type="entry name" value="WAK_assoc_C"/>
</dbReference>
<keyword evidence="12" id="KW-0325">Glycoprotein</keyword>
<dbReference type="KEGG" id="pavi:110763171"/>
<keyword evidence="11 16" id="KW-0472">Membrane</keyword>
<accession>A0A6P5T3T0</accession>
<dbReference type="PROSITE" id="PS50011">
    <property type="entry name" value="PROTEIN_KINASE_DOM"/>
    <property type="match status" value="1"/>
</dbReference>
<dbReference type="GO" id="GO:0005524">
    <property type="term" value="F:ATP binding"/>
    <property type="evidence" value="ECO:0007669"/>
    <property type="project" value="UniProtKB-UniRule"/>
</dbReference>
<evidence type="ECO:0000256" key="15">
    <source>
        <dbReference type="PROSITE-ProRule" id="PRU10141"/>
    </source>
</evidence>
<dbReference type="Gramene" id="Pav_sc0000915.1_g120.1.br:mrna">
    <property type="protein sequence ID" value="Pav_sc0000915.1_g120.1.br:mrna"/>
    <property type="gene ID" value="Pav_sc0000915.1_g120.1.br"/>
</dbReference>
<comment type="subcellular location">
    <subcellularLocation>
        <location evidence="1">Membrane</location>
        <topology evidence="1">Single-pass type I membrane protein</topology>
    </subcellularLocation>
</comment>
<evidence type="ECO:0000256" key="3">
    <source>
        <dbReference type="ARBA" id="ARBA00022527"/>
    </source>
</evidence>
<keyword evidence="6 17" id="KW-0732">Signal</keyword>
<dbReference type="InterPro" id="IPR017441">
    <property type="entry name" value="Protein_kinase_ATP_BS"/>
</dbReference>
<gene>
    <name evidence="20" type="primary">LOC110763171</name>
</gene>
<protein>
    <recommendedName>
        <fullName evidence="2">non-specific serine/threonine protein kinase</fullName>
        <ecNumber evidence="2">2.7.11.1</ecNumber>
    </recommendedName>
</protein>
<evidence type="ECO:0000256" key="14">
    <source>
        <dbReference type="ARBA" id="ARBA00048679"/>
    </source>
</evidence>
<dbReference type="Gene3D" id="1.10.510.10">
    <property type="entry name" value="Transferase(Phosphotransferase) domain 1"/>
    <property type="match status" value="1"/>
</dbReference>
<reference evidence="20" key="1">
    <citation type="submission" date="2025-08" db="UniProtKB">
        <authorList>
            <consortium name="RefSeq"/>
        </authorList>
    </citation>
    <scope>IDENTIFICATION</scope>
</reference>
<dbReference type="PROSITE" id="PS00107">
    <property type="entry name" value="PROTEIN_KINASE_ATP"/>
    <property type="match status" value="1"/>
</dbReference>
<evidence type="ECO:0000256" key="9">
    <source>
        <dbReference type="ARBA" id="ARBA00022840"/>
    </source>
</evidence>
<dbReference type="GO" id="GO:0016020">
    <property type="term" value="C:membrane"/>
    <property type="evidence" value="ECO:0007669"/>
    <property type="project" value="UniProtKB-SubCell"/>
</dbReference>
<feature type="binding site" evidence="15">
    <location>
        <position position="362"/>
    </location>
    <ligand>
        <name>ATP</name>
        <dbReference type="ChEBI" id="CHEBI:30616"/>
    </ligand>
</feature>
<evidence type="ECO:0000256" key="2">
    <source>
        <dbReference type="ARBA" id="ARBA00012513"/>
    </source>
</evidence>
<dbReference type="Proteomes" id="UP000515124">
    <property type="component" value="Unplaced"/>
</dbReference>
<dbReference type="FunFam" id="3.30.200.20:FF:000178">
    <property type="entry name" value="serine/threonine-protein kinase PBS1-like"/>
    <property type="match status" value="1"/>
</dbReference>
<comment type="catalytic activity">
    <reaction evidence="13">
        <text>L-threonyl-[protein] + ATP = O-phospho-L-threonyl-[protein] + ADP + H(+)</text>
        <dbReference type="Rhea" id="RHEA:46608"/>
        <dbReference type="Rhea" id="RHEA-COMP:11060"/>
        <dbReference type="Rhea" id="RHEA-COMP:11605"/>
        <dbReference type="ChEBI" id="CHEBI:15378"/>
        <dbReference type="ChEBI" id="CHEBI:30013"/>
        <dbReference type="ChEBI" id="CHEBI:30616"/>
        <dbReference type="ChEBI" id="CHEBI:61977"/>
        <dbReference type="ChEBI" id="CHEBI:456216"/>
        <dbReference type="EC" id="2.7.11.1"/>
    </reaction>
</comment>
<dbReference type="Gene3D" id="3.30.200.20">
    <property type="entry name" value="Phosphorylase Kinase, domain 1"/>
    <property type="match status" value="1"/>
</dbReference>
<evidence type="ECO:0000256" key="12">
    <source>
        <dbReference type="ARBA" id="ARBA00023180"/>
    </source>
</evidence>
<dbReference type="AlphaFoldDB" id="A0A6P5T3T0"/>
<feature type="signal peptide" evidence="17">
    <location>
        <begin position="1"/>
        <end position="20"/>
    </location>
</feature>
<keyword evidence="7 15" id="KW-0547">Nucleotide-binding</keyword>
<dbReference type="GO" id="GO:0030247">
    <property type="term" value="F:polysaccharide binding"/>
    <property type="evidence" value="ECO:0007669"/>
    <property type="project" value="InterPro"/>
</dbReference>
<dbReference type="GeneID" id="110763171"/>
<dbReference type="FunFam" id="1.10.510.10:FF:000590">
    <property type="entry name" value="PR5-like receptor kinase"/>
    <property type="match status" value="1"/>
</dbReference>
<keyword evidence="5 16" id="KW-0812">Transmembrane</keyword>
<evidence type="ECO:0000256" key="16">
    <source>
        <dbReference type="SAM" id="Phobius"/>
    </source>
</evidence>
<feature type="chain" id="PRO_5028070597" description="non-specific serine/threonine protein kinase" evidence="17">
    <location>
        <begin position="21"/>
        <end position="639"/>
    </location>
</feature>
<evidence type="ECO:0000256" key="6">
    <source>
        <dbReference type="ARBA" id="ARBA00022729"/>
    </source>
</evidence>
<dbReference type="SMR" id="A0A6P5T3T0"/>
<comment type="catalytic activity">
    <reaction evidence="14">
        <text>L-seryl-[protein] + ATP = O-phospho-L-seryl-[protein] + ADP + H(+)</text>
        <dbReference type="Rhea" id="RHEA:17989"/>
        <dbReference type="Rhea" id="RHEA-COMP:9863"/>
        <dbReference type="Rhea" id="RHEA-COMP:11604"/>
        <dbReference type="ChEBI" id="CHEBI:15378"/>
        <dbReference type="ChEBI" id="CHEBI:29999"/>
        <dbReference type="ChEBI" id="CHEBI:30616"/>
        <dbReference type="ChEBI" id="CHEBI:83421"/>
        <dbReference type="ChEBI" id="CHEBI:456216"/>
        <dbReference type="EC" id="2.7.11.1"/>
    </reaction>
</comment>
<dbReference type="Pfam" id="PF14380">
    <property type="entry name" value="WAK_assoc"/>
    <property type="match status" value="1"/>
</dbReference>
<dbReference type="SUPFAM" id="SSF56112">
    <property type="entry name" value="Protein kinase-like (PK-like)"/>
    <property type="match status" value="1"/>
</dbReference>
<keyword evidence="8" id="KW-0418">Kinase</keyword>
<dbReference type="EC" id="2.7.11.1" evidence="2"/>
<keyword evidence="10 16" id="KW-1133">Transmembrane helix</keyword>
<evidence type="ECO:0000256" key="11">
    <source>
        <dbReference type="ARBA" id="ARBA00023136"/>
    </source>
</evidence>
<organism evidence="19 20">
    <name type="scientific">Prunus avium</name>
    <name type="common">Cherry</name>
    <name type="synonym">Cerasus avium</name>
    <dbReference type="NCBI Taxonomy" id="42229"/>
    <lineage>
        <taxon>Eukaryota</taxon>
        <taxon>Viridiplantae</taxon>
        <taxon>Streptophyta</taxon>
        <taxon>Embryophyta</taxon>
        <taxon>Tracheophyta</taxon>
        <taxon>Spermatophyta</taxon>
        <taxon>Magnoliopsida</taxon>
        <taxon>eudicotyledons</taxon>
        <taxon>Gunneridae</taxon>
        <taxon>Pentapetalae</taxon>
        <taxon>rosids</taxon>
        <taxon>fabids</taxon>
        <taxon>Rosales</taxon>
        <taxon>Rosaceae</taxon>
        <taxon>Amygdaloideae</taxon>
        <taxon>Amygdaleae</taxon>
        <taxon>Prunus</taxon>
    </lineage>
</organism>
<dbReference type="GO" id="GO:0004674">
    <property type="term" value="F:protein serine/threonine kinase activity"/>
    <property type="evidence" value="ECO:0007669"/>
    <property type="project" value="UniProtKB-KW"/>
</dbReference>
<dbReference type="InterPro" id="IPR025287">
    <property type="entry name" value="WAK_GUB"/>
</dbReference>
<keyword evidence="3" id="KW-0723">Serine/threonine-protein kinase</keyword>
<evidence type="ECO:0000256" key="1">
    <source>
        <dbReference type="ARBA" id="ARBA00004479"/>
    </source>
</evidence>
<evidence type="ECO:0000256" key="13">
    <source>
        <dbReference type="ARBA" id="ARBA00047899"/>
    </source>
</evidence>
<name>A0A6P5T3T0_PRUAV</name>
<dbReference type="InterPro" id="IPR011009">
    <property type="entry name" value="Kinase-like_dom_sf"/>
</dbReference>
<sequence>MHPLLLQSLFPLLLITSFLSVNVELSLGQDNEQYANCGEDINCGGVGGITYPFWGVNRANYCGLPGFGVKCVDNTPMINMSNINYRILKMNSIASSVTVARQDYWKTICPLTYVNTNINFSLFSYTSEVTNLTFYYGCNTSVPGLTSSSQVCSTNKGNITVSYVTQSPPSDPVATGACKNGVIVPVFTTAVVALEANQMTIGEVVDGGSELDLEIDDDQCNRCVESGGKCGLNTTNGGFSCFCHDQAYATICNTTSLGRQGSRKELAVGIAVAVPSIIIIIFFTICITRKRILAFFKKDKRDDEFEFDVEARIRNYGSFTPKRYSYANVKKMTDSFKDKIGKGGYGTVYKGRLPDGLLVAVKVLSESKGNGEEFINEVASIGRTSHVNIVTLSGFCYERDKRALIYEFMPNGSLDNFIHKHGSEMTNCRLEWKTLSEIAVCIARGLEYLHRGCNTRILHFDIKPQNILLDKDFCPKISDFGLAKLCETKESIVSMIGARGTAGYIAPEVFSRSFGGVSHKSDVYSYGMLILEMVGARKNLDSGVSRTSEIFPNYVYKDLELHKAEHIFGDISEEEKEVARKMVLISLWCIQTIPSDRPSMTKVVEMLEGPLHSLQIAPKPFLFSPTIVAEDSVTTSQTI</sequence>
<dbReference type="InterPro" id="IPR045874">
    <property type="entry name" value="LRK10/LRL21-25-like"/>
</dbReference>
<dbReference type="PANTHER" id="PTHR27009">
    <property type="entry name" value="RUST RESISTANCE KINASE LR10-RELATED"/>
    <property type="match status" value="1"/>
</dbReference>
<dbReference type="InterPro" id="IPR000719">
    <property type="entry name" value="Prot_kinase_dom"/>
</dbReference>
<feature type="transmembrane region" description="Helical" evidence="16">
    <location>
        <begin position="266"/>
        <end position="288"/>
    </location>
</feature>
<evidence type="ECO:0000259" key="18">
    <source>
        <dbReference type="PROSITE" id="PS50011"/>
    </source>
</evidence>
<keyword evidence="4" id="KW-0808">Transferase</keyword>
<proteinExistence type="predicted"/>
<evidence type="ECO:0000256" key="10">
    <source>
        <dbReference type="ARBA" id="ARBA00022989"/>
    </source>
</evidence>
<dbReference type="Pfam" id="PF00069">
    <property type="entry name" value="Pkinase"/>
    <property type="match status" value="1"/>
</dbReference>
<evidence type="ECO:0000256" key="4">
    <source>
        <dbReference type="ARBA" id="ARBA00022679"/>
    </source>
</evidence>
<keyword evidence="9 15" id="KW-0067">ATP-binding</keyword>
<evidence type="ECO:0000256" key="7">
    <source>
        <dbReference type="ARBA" id="ARBA00022741"/>
    </source>
</evidence>
<evidence type="ECO:0000256" key="8">
    <source>
        <dbReference type="ARBA" id="ARBA00022777"/>
    </source>
</evidence>
<evidence type="ECO:0000313" key="19">
    <source>
        <dbReference type="Proteomes" id="UP000515124"/>
    </source>
</evidence>